<feature type="region of interest" description="Disordered" evidence="16">
    <location>
        <begin position="170"/>
        <end position="207"/>
    </location>
</feature>
<evidence type="ECO:0000256" key="10">
    <source>
        <dbReference type="ARBA" id="ARBA00022989"/>
    </source>
</evidence>
<dbReference type="InterPro" id="IPR000300">
    <property type="entry name" value="IPPc"/>
</dbReference>
<dbReference type="Proteomes" id="UP001055439">
    <property type="component" value="Chromosome 1"/>
</dbReference>
<accession>A0A9E7JAY2</accession>
<reference evidence="18" key="1">
    <citation type="submission" date="2022-05" db="EMBL/GenBank/DDBJ databases">
        <title>The Musa troglodytarum L. genome provides insights into the mechanism of non-climacteric behaviour and enrichment of carotenoids.</title>
        <authorList>
            <person name="Wang J."/>
        </authorList>
    </citation>
    <scope>NUCLEOTIDE SEQUENCE</scope>
    <source>
        <tissue evidence="18">Leaf</tissue>
    </source>
</reference>
<dbReference type="Gene3D" id="1.10.630.10">
    <property type="entry name" value="Cytochrome P450"/>
    <property type="match status" value="1"/>
</dbReference>
<gene>
    <name evidence="18" type="ORF">MUK42_24847</name>
</gene>
<evidence type="ECO:0000256" key="13">
    <source>
        <dbReference type="ARBA" id="ARBA00023033"/>
    </source>
</evidence>
<dbReference type="GO" id="GO:0004445">
    <property type="term" value="F:inositol-polyphosphate 5-phosphatase activity"/>
    <property type="evidence" value="ECO:0007669"/>
    <property type="project" value="InterPro"/>
</dbReference>
<dbReference type="InterPro" id="IPR045849">
    <property type="entry name" value="IP5P_plant"/>
</dbReference>
<evidence type="ECO:0000313" key="19">
    <source>
        <dbReference type="Proteomes" id="UP001055439"/>
    </source>
</evidence>
<evidence type="ECO:0000256" key="14">
    <source>
        <dbReference type="ARBA" id="ARBA00023136"/>
    </source>
</evidence>
<evidence type="ECO:0000256" key="16">
    <source>
        <dbReference type="SAM" id="MobiDB-lite"/>
    </source>
</evidence>
<evidence type="ECO:0000256" key="3">
    <source>
        <dbReference type="ARBA" id="ARBA00004972"/>
    </source>
</evidence>
<keyword evidence="11" id="KW-0560">Oxidoreductase</keyword>
<dbReference type="GO" id="GO:0020037">
    <property type="term" value="F:heme binding"/>
    <property type="evidence" value="ECO:0007669"/>
    <property type="project" value="InterPro"/>
</dbReference>
<organism evidence="18 19">
    <name type="scientific">Musa troglodytarum</name>
    <name type="common">fe'i banana</name>
    <dbReference type="NCBI Taxonomy" id="320322"/>
    <lineage>
        <taxon>Eukaryota</taxon>
        <taxon>Viridiplantae</taxon>
        <taxon>Streptophyta</taxon>
        <taxon>Embryophyta</taxon>
        <taxon>Tracheophyta</taxon>
        <taxon>Spermatophyta</taxon>
        <taxon>Magnoliopsida</taxon>
        <taxon>Liliopsida</taxon>
        <taxon>Zingiberales</taxon>
        <taxon>Musaceae</taxon>
        <taxon>Musa</taxon>
    </lineage>
</organism>
<name>A0A9E7JAY2_9LILI</name>
<evidence type="ECO:0000313" key="18">
    <source>
        <dbReference type="EMBL" id="URD74503.1"/>
    </source>
</evidence>
<protein>
    <submittedName>
        <fullName evidence="18">IPPc</fullName>
    </submittedName>
</protein>
<evidence type="ECO:0000256" key="12">
    <source>
        <dbReference type="ARBA" id="ARBA00023004"/>
    </source>
</evidence>
<dbReference type="PROSITE" id="PS00086">
    <property type="entry name" value="CYTOCHROME_P450"/>
    <property type="match status" value="1"/>
</dbReference>
<evidence type="ECO:0000259" key="17">
    <source>
        <dbReference type="SMART" id="SM00128"/>
    </source>
</evidence>
<dbReference type="InterPro" id="IPR049198">
    <property type="entry name" value="DUF6865"/>
</dbReference>
<dbReference type="GO" id="GO:0009686">
    <property type="term" value="P:gibberellin biosynthetic process"/>
    <property type="evidence" value="ECO:0007669"/>
    <property type="project" value="UniProtKB-ARBA"/>
</dbReference>
<dbReference type="InterPro" id="IPR036396">
    <property type="entry name" value="Cyt_P450_sf"/>
</dbReference>
<dbReference type="SUPFAM" id="SSF48264">
    <property type="entry name" value="Cytochrome P450"/>
    <property type="match status" value="1"/>
</dbReference>
<evidence type="ECO:0000256" key="15">
    <source>
        <dbReference type="ARBA" id="ARBA00037909"/>
    </source>
</evidence>
<dbReference type="PANTHER" id="PTHR45666:SF21">
    <property type="entry name" value="TYPE I INOSITOL POLYPHOSPHATE 5-PHOSPHATASE 2"/>
    <property type="match status" value="1"/>
</dbReference>
<dbReference type="SUPFAM" id="SSF56219">
    <property type="entry name" value="DNase I-like"/>
    <property type="match status" value="1"/>
</dbReference>
<keyword evidence="9" id="KW-0378">Hydrolase</keyword>
<dbReference type="Pfam" id="PF00067">
    <property type="entry name" value="p450"/>
    <property type="match status" value="1"/>
</dbReference>
<evidence type="ECO:0000256" key="4">
    <source>
        <dbReference type="ARBA" id="ARBA00010617"/>
    </source>
</evidence>
<evidence type="ECO:0000256" key="1">
    <source>
        <dbReference type="ARBA" id="ARBA00001971"/>
    </source>
</evidence>
<evidence type="ECO:0000256" key="8">
    <source>
        <dbReference type="ARBA" id="ARBA00022723"/>
    </source>
</evidence>
<proteinExistence type="inferred from homology"/>
<keyword evidence="12" id="KW-0408">Iron</keyword>
<dbReference type="EMBL" id="CP097502">
    <property type="protein sequence ID" value="URD74504.1"/>
    <property type="molecule type" value="Genomic_DNA"/>
</dbReference>
<evidence type="ECO:0000256" key="2">
    <source>
        <dbReference type="ARBA" id="ARBA00004167"/>
    </source>
</evidence>
<dbReference type="Pfam" id="PF21737">
    <property type="entry name" value="DUF6865"/>
    <property type="match status" value="1"/>
</dbReference>
<dbReference type="GO" id="GO:0034485">
    <property type="term" value="F:phosphatidylinositol-3,4,5-trisphosphate 5-phosphatase activity"/>
    <property type="evidence" value="ECO:0007669"/>
    <property type="project" value="TreeGrafter"/>
</dbReference>
<comment type="similarity">
    <text evidence="5">Belongs to the inositol polyphosphate 5-phosphatase family.</text>
</comment>
<dbReference type="GO" id="GO:0046856">
    <property type="term" value="P:phosphatidylinositol dephosphorylation"/>
    <property type="evidence" value="ECO:0007669"/>
    <property type="project" value="InterPro"/>
</dbReference>
<dbReference type="GO" id="GO:0051777">
    <property type="term" value="F:ent-kaurenoic acid monooxygenase activity"/>
    <property type="evidence" value="ECO:0007669"/>
    <property type="project" value="UniProtKB-ARBA"/>
</dbReference>
<keyword evidence="19" id="KW-1185">Reference proteome</keyword>
<comment type="subcellular location">
    <subcellularLocation>
        <location evidence="2">Membrane</location>
        <topology evidence="2">Single-pass membrane protein</topology>
    </subcellularLocation>
</comment>
<evidence type="ECO:0000256" key="9">
    <source>
        <dbReference type="ARBA" id="ARBA00022801"/>
    </source>
</evidence>
<dbReference type="PRINTS" id="PR00385">
    <property type="entry name" value="P450"/>
</dbReference>
<sequence length="1120" mass="127187">MRTRKGSRSESFWPSIVMRKWLNIKPRVHEFSEDEADTESSDDDDAGISYTSPFPGTLLCKNECRTQASETRVPLSRLRRRKSETLRVNYITNKDVRVMIGTWNVAGRLPLQDLELDGWLDSDQPADMYVLGFQEVVPLNAGNVLGAEDNRPIQEWEEIIRRTLNKSSQRKTLCKSYTAPPSPASISSSPTDPHTDGTQEEEQADRASLHKGFELDWPEHSFDAPRQVLVSGKRLRRVLSSTARIGVEEAQVYAGLKRVCHSSGNLGMIWPEQQEASDVLDSIDDMSKPSSRYFRVVSKQMVGVYVSVWVCGRLRRHVNNLKVSPVGVGLMGYMGNKGSVSVSMTLFQTRLCFVCSHLTSGHTEADQLKRNSDVHCILHRTRFASLDAADHPQTIPSHDRIFWFGDLNYRLNMPDTEIRALVAGRCWDELMNFDQLSNELRGGHTFDGWKEGLIAFPPTYKYEVNSDRYVGETAREGEKRRSPACARSAKAGKGAKLHQRRIAAEGDLKGLWIGFTFGSSLQLRIAETDMQFLKSNLGGNRTDPTVWDAVNAVIVKRLKMDYDFNNISPEKEVSLEFVRESLMAISQSLPDVILAPNGFPVETPVAADAVGDQNVGSGAEEYRSKLISISYMQSPDVKPPPSLGENIGLRAHEWAWERGLGAGRRGRLPPGDMGWPVIGNMWAFLRAFKSSDPDSFIASFIRRYGRIGIYKAFMFGSPTIMVTVPESCKQVLMDDDHFAPGWPKATNELIGKKSFIGITQAEHKRLRRLTANPVNGYEALNTYLQFIENTVISTLERWASMGQIEFLTELRRFTFRIIMKIFLSSENEAVMESLEKVYTDLNYGMRAMAINIPGFAYHRALKARKKLVAVFQSVLDERRAMRRKKLFPAHKDMMDALMEVEDDKGRRLDDEEVIDVLIMYLNAGHESSGHITMWATVFLQENPDIFEKTKLEQEEIQRSIPPTQKGLTMKEIRKMEYLSKVIDETLRIVNISFVSFRQATEDTYVNGYLIPKGWKVQLWYRSVNLDPHIYPDPKNFNPSRWDHFTPKAGSFLPFGLGSRLCPGNELAKLEISVFLHYFVLGYRLTRQDPHCRVRYLPHPRPTDNCVAKITKLSKISANET</sequence>
<dbReference type="SMART" id="SM00128">
    <property type="entry name" value="IPPc"/>
    <property type="match status" value="1"/>
</dbReference>
<evidence type="ECO:0000256" key="6">
    <source>
        <dbReference type="ARBA" id="ARBA00022617"/>
    </source>
</evidence>
<keyword evidence="7" id="KW-0812">Transmembrane</keyword>
<feature type="domain" description="Inositol polyphosphate-related phosphatase" evidence="17">
    <location>
        <begin position="224"/>
        <end position="519"/>
    </location>
</feature>
<keyword evidence="13" id="KW-0503">Monooxygenase</keyword>
<comment type="pathway">
    <text evidence="3">Hormone biosynthesis.</text>
</comment>
<evidence type="ECO:0000256" key="11">
    <source>
        <dbReference type="ARBA" id="ARBA00023002"/>
    </source>
</evidence>
<keyword evidence="10" id="KW-1133">Transmembrane helix</keyword>
<dbReference type="GO" id="GO:0004439">
    <property type="term" value="F:phosphatidylinositol-4,5-bisphosphate 5-phosphatase activity"/>
    <property type="evidence" value="ECO:0007669"/>
    <property type="project" value="TreeGrafter"/>
</dbReference>
<dbReference type="GO" id="GO:0016020">
    <property type="term" value="C:membrane"/>
    <property type="evidence" value="ECO:0007669"/>
    <property type="project" value="UniProtKB-SubCell"/>
</dbReference>
<dbReference type="Pfam" id="PF22669">
    <property type="entry name" value="Exo_endo_phos2"/>
    <property type="match status" value="2"/>
</dbReference>
<dbReference type="InterPro" id="IPR017972">
    <property type="entry name" value="Cyt_P450_CS"/>
</dbReference>
<evidence type="ECO:0000256" key="5">
    <source>
        <dbReference type="ARBA" id="ARBA00010768"/>
    </source>
</evidence>
<evidence type="ECO:0000256" key="7">
    <source>
        <dbReference type="ARBA" id="ARBA00022692"/>
    </source>
</evidence>
<comment type="cofactor">
    <cofactor evidence="1">
        <name>heme</name>
        <dbReference type="ChEBI" id="CHEBI:30413"/>
    </cofactor>
</comment>
<dbReference type="InterPro" id="IPR036691">
    <property type="entry name" value="Endo/exonu/phosph_ase_sf"/>
</dbReference>
<comment type="similarity">
    <text evidence="4">Belongs to the cytochrome P450 family.</text>
</comment>
<dbReference type="GO" id="GO:0005506">
    <property type="term" value="F:iron ion binding"/>
    <property type="evidence" value="ECO:0007669"/>
    <property type="project" value="InterPro"/>
</dbReference>
<dbReference type="OrthoDB" id="1470350at2759"/>
<dbReference type="PRINTS" id="PR00359">
    <property type="entry name" value="BP450"/>
</dbReference>
<dbReference type="EMBL" id="CP097502">
    <property type="protein sequence ID" value="URD74503.1"/>
    <property type="molecule type" value="Genomic_DNA"/>
</dbReference>
<dbReference type="FunFam" id="1.10.630.10:FF:000052">
    <property type="entry name" value="Ent-kaurenoic acid oxidase"/>
    <property type="match status" value="1"/>
</dbReference>
<dbReference type="InterPro" id="IPR002397">
    <property type="entry name" value="Cyt_P450_B"/>
</dbReference>
<keyword evidence="6" id="KW-0349">Heme</keyword>
<dbReference type="PANTHER" id="PTHR45666">
    <property type="entry name" value="TYPE IV INOSITOL POLYPHOSPHATE 5-PHOSPHATASE 9"/>
    <property type="match status" value="1"/>
</dbReference>
<dbReference type="InterPro" id="IPR001128">
    <property type="entry name" value="Cyt_P450"/>
</dbReference>
<dbReference type="CDD" id="cd11043">
    <property type="entry name" value="CYP90-like"/>
    <property type="match status" value="1"/>
</dbReference>
<dbReference type="AlphaFoldDB" id="A0A9E7JAY2"/>
<dbReference type="EMBL" id="CP097502">
    <property type="protein sequence ID" value="URD74502.1"/>
    <property type="molecule type" value="Genomic_DNA"/>
</dbReference>
<dbReference type="Gene3D" id="3.60.10.10">
    <property type="entry name" value="Endonuclease/exonuclease/phosphatase"/>
    <property type="match status" value="2"/>
</dbReference>
<keyword evidence="14" id="KW-0472">Membrane</keyword>
<keyword evidence="8" id="KW-0479">Metal-binding</keyword>
<comment type="pathway">
    <text evidence="15">Plant hormone biosynthesis; gibberellin biosynthesis.</text>
</comment>